<reference evidence="1" key="1">
    <citation type="submission" date="2015-04" db="UniProtKB">
        <authorList>
            <consortium name="EnsemblPlants"/>
        </authorList>
    </citation>
    <scope>IDENTIFICATION</scope>
</reference>
<evidence type="ECO:0000313" key="2">
    <source>
        <dbReference type="Proteomes" id="UP000026962"/>
    </source>
</evidence>
<dbReference type="AlphaFoldDB" id="A0A0E0K6H1"/>
<accession>A0A0E0K6H1</accession>
<reference evidence="1" key="2">
    <citation type="submission" date="2018-05" db="EMBL/GenBank/DDBJ databases">
        <title>OpunRS2 (Oryza punctata Reference Sequence Version 2).</title>
        <authorList>
            <person name="Zhang J."/>
            <person name="Kudrna D."/>
            <person name="Lee S."/>
            <person name="Talag J."/>
            <person name="Welchert J."/>
            <person name="Wing R.A."/>
        </authorList>
    </citation>
    <scope>NUCLEOTIDE SEQUENCE [LARGE SCALE GENOMIC DNA]</scope>
</reference>
<dbReference type="Gramene" id="OPUNC02G33550.4">
    <property type="protein sequence ID" value="OPUNC02G33550.4"/>
    <property type="gene ID" value="OPUNC02G33550"/>
</dbReference>
<protein>
    <submittedName>
        <fullName evidence="1">Uncharacterized protein</fullName>
    </submittedName>
</protein>
<keyword evidence="2" id="KW-1185">Reference proteome</keyword>
<dbReference type="Proteomes" id="UP000026962">
    <property type="component" value="Chromosome 2"/>
</dbReference>
<name>A0A0E0K6H1_ORYPU</name>
<dbReference type="EnsemblPlants" id="OPUNC02G33550.4">
    <property type="protein sequence ID" value="OPUNC02G33550.4"/>
    <property type="gene ID" value="OPUNC02G33550"/>
</dbReference>
<proteinExistence type="predicted"/>
<dbReference type="HOGENOM" id="CLU_2546547_0_0_1"/>
<sequence>MVIACTVTVSAPSLTSKNNFNFHQWQWREHGSHLRGGGVASRFSSKSADTKVDAELGRIEEACRRGWQRTSALATGRARFVVA</sequence>
<organism evidence="1">
    <name type="scientific">Oryza punctata</name>
    <name type="common">Red rice</name>
    <dbReference type="NCBI Taxonomy" id="4537"/>
    <lineage>
        <taxon>Eukaryota</taxon>
        <taxon>Viridiplantae</taxon>
        <taxon>Streptophyta</taxon>
        <taxon>Embryophyta</taxon>
        <taxon>Tracheophyta</taxon>
        <taxon>Spermatophyta</taxon>
        <taxon>Magnoliopsida</taxon>
        <taxon>Liliopsida</taxon>
        <taxon>Poales</taxon>
        <taxon>Poaceae</taxon>
        <taxon>BOP clade</taxon>
        <taxon>Oryzoideae</taxon>
        <taxon>Oryzeae</taxon>
        <taxon>Oryzinae</taxon>
        <taxon>Oryza</taxon>
    </lineage>
</organism>
<evidence type="ECO:0000313" key="1">
    <source>
        <dbReference type="EnsemblPlants" id="OPUNC02G33550.4"/>
    </source>
</evidence>